<dbReference type="eggNOG" id="COG0811">
    <property type="taxonomic scope" value="Bacteria"/>
</dbReference>
<dbReference type="InterPro" id="IPR002898">
    <property type="entry name" value="MotA_ExbB_proton_chnl"/>
</dbReference>
<keyword evidence="6" id="KW-0653">Protein transport</keyword>
<dbReference type="OrthoDB" id="9809716at2"/>
<dbReference type="STRING" id="526222.Desal_2083"/>
<evidence type="ECO:0000256" key="3">
    <source>
        <dbReference type="ARBA" id="ARBA00022692"/>
    </source>
</evidence>
<dbReference type="Pfam" id="PF01618">
    <property type="entry name" value="MotA_ExbB"/>
    <property type="match status" value="1"/>
</dbReference>
<dbReference type="GO" id="GO:0017038">
    <property type="term" value="P:protein import"/>
    <property type="evidence" value="ECO:0007669"/>
    <property type="project" value="TreeGrafter"/>
</dbReference>
<feature type="transmembrane region" description="Helical" evidence="7">
    <location>
        <begin position="20"/>
        <end position="40"/>
    </location>
</feature>
<dbReference type="GO" id="GO:0005886">
    <property type="term" value="C:plasma membrane"/>
    <property type="evidence" value="ECO:0007669"/>
    <property type="project" value="UniProtKB-SubCell"/>
</dbReference>
<comment type="subcellular location">
    <subcellularLocation>
        <location evidence="1">Cell membrane</location>
        <topology evidence="1">Multi-pass membrane protein</topology>
    </subcellularLocation>
    <subcellularLocation>
        <location evidence="6">Membrane</location>
        <topology evidence="6">Multi-pass membrane protein</topology>
    </subcellularLocation>
</comment>
<evidence type="ECO:0000313" key="10">
    <source>
        <dbReference type="Proteomes" id="UP000002601"/>
    </source>
</evidence>
<proteinExistence type="inferred from homology"/>
<reference evidence="9 10" key="1">
    <citation type="submission" date="2009-06" db="EMBL/GenBank/DDBJ databases">
        <title>Complete sequence of Desulfovibrio salexigens DSM 2638.</title>
        <authorList>
            <consortium name="US DOE Joint Genome Institute"/>
            <person name="Lucas S."/>
            <person name="Copeland A."/>
            <person name="Lapidus A."/>
            <person name="Glavina del Rio T."/>
            <person name="Tice H."/>
            <person name="Bruce D."/>
            <person name="Goodwin L."/>
            <person name="Pitluck S."/>
            <person name="Munk A.C."/>
            <person name="Brettin T."/>
            <person name="Detter J.C."/>
            <person name="Han C."/>
            <person name="Tapia R."/>
            <person name="Larimer F."/>
            <person name="Land M."/>
            <person name="Hauser L."/>
            <person name="Kyrpides N."/>
            <person name="Anderson I."/>
            <person name="Wall J.D."/>
            <person name="Arkin A.P."/>
            <person name="Dehal P."/>
            <person name="Chivian D."/>
            <person name="Giles B."/>
            <person name="Hazen T.C."/>
        </authorList>
    </citation>
    <scope>NUCLEOTIDE SEQUENCE [LARGE SCALE GENOMIC DNA]</scope>
    <source>
        <strain evidence="10">ATCC 14822 / DSM 2638 / NCIMB 8403 / VKM B-1763</strain>
    </source>
</reference>
<organism evidence="9 10">
    <name type="scientific">Maridesulfovibrio salexigens (strain ATCC 14822 / DSM 2638 / NCIMB 8403 / VKM B-1763)</name>
    <name type="common">Desulfovibrio salexigens</name>
    <dbReference type="NCBI Taxonomy" id="526222"/>
    <lineage>
        <taxon>Bacteria</taxon>
        <taxon>Pseudomonadati</taxon>
        <taxon>Thermodesulfobacteriota</taxon>
        <taxon>Desulfovibrionia</taxon>
        <taxon>Desulfovibrionales</taxon>
        <taxon>Desulfovibrionaceae</taxon>
        <taxon>Maridesulfovibrio</taxon>
    </lineage>
</organism>
<evidence type="ECO:0000256" key="2">
    <source>
        <dbReference type="ARBA" id="ARBA00022475"/>
    </source>
</evidence>
<gene>
    <name evidence="9" type="ordered locus">Desal_2083</name>
</gene>
<keyword evidence="3 7" id="KW-0812">Transmembrane</keyword>
<evidence type="ECO:0000256" key="1">
    <source>
        <dbReference type="ARBA" id="ARBA00004651"/>
    </source>
</evidence>
<feature type="transmembrane region" description="Helical" evidence="7">
    <location>
        <begin position="158"/>
        <end position="180"/>
    </location>
</feature>
<dbReference type="KEGG" id="dsa:Desal_2083"/>
<evidence type="ECO:0000313" key="9">
    <source>
        <dbReference type="EMBL" id="ACS80143.1"/>
    </source>
</evidence>
<keyword evidence="4 7" id="KW-1133">Transmembrane helix</keyword>
<evidence type="ECO:0000256" key="6">
    <source>
        <dbReference type="RuleBase" id="RU004057"/>
    </source>
</evidence>
<dbReference type="PANTHER" id="PTHR30625:SF11">
    <property type="entry name" value="MOTA_TOLQ_EXBB PROTON CHANNEL DOMAIN-CONTAINING PROTEIN"/>
    <property type="match status" value="1"/>
</dbReference>
<name>C6BVG8_MARSD</name>
<evidence type="ECO:0000256" key="5">
    <source>
        <dbReference type="ARBA" id="ARBA00023136"/>
    </source>
</evidence>
<keyword evidence="2" id="KW-1003">Cell membrane</keyword>
<dbReference type="EMBL" id="CP001649">
    <property type="protein sequence ID" value="ACS80143.1"/>
    <property type="molecule type" value="Genomic_DNA"/>
</dbReference>
<evidence type="ECO:0000256" key="7">
    <source>
        <dbReference type="SAM" id="Phobius"/>
    </source>
</evidence>
<dbReference type="HOGENOM" id="CLU_053325_4_5_7"/>
<dbReference type="AlphaFoldDB" id="C6BVG8"/>
<sequence length="209" mass="23089">MQQYNILELLTEHFQAGGDIMIALLILSLIMWTLAIYKSLRFFRESNKEQSPDNCLRMYKNEPETCRTKLPVWQFDILSEHMDANGNDPDLNRELLKSIRVRHEFATMCNIGTILILAAAAPLLGLLGTVTGMISTFDVIAQFGTGNARALASGISEALVTTQSGLVAAVPGLILGGILLRKGEKLKSRMELFCICLQEQTDSLSNQKG</sequence>
<accession>C6BVG8</accession>
<dbReference type="PANTHER" id="PTHR30625">
    <property type="entry name" value="PROTEIN TOLQ"/>
    <property type="match status" value="1"/>
</dbReference>
<dbReference type="Proteomes" id="UP000002601">
    <property type="component" value="Chromosome"/>
</dbReference>
<keyword evidence="10" id="KW-1185">Reference proteome</keyword>
<keyword evidence="5 7" id="KW-0472">Membrane</keyword>
<dbReference type="RefSeq" id="WP_015851959.1">
    <property type="nucleotide sequence ID" value="NC_012881.1"/>
</dbReference>
<evidence type="ECO:0000259" key="8">
    <source>
        <dbReference type="Pfam" id="PF01618"/>
    </source>
</evidence>
<feature type="domain" description="MotA/TolQ/ExbB proton channel" evidence="8">
    <location>
        <begin position="80"/>
        <end position="191"/>
    </location>
</feature>
<keyword evidence="6" id="KW-0813">Transport</keyword>
<evidence type="ECO:0000256" key="4">
    <source>
        <dbReference type="ARBA" id="ARBA00022989"/>
    </source>
</evidence>
<dbReference type="InterPro" id="IPR050790">
    <property type="entry name" value="ExbB/TolQ_transport"/>
</dbReference>
<feature type="transmembrane region" description="Helical" evidence="7">
    <location>
        <begin position="105"/>
        <end position="127"/>
    </location>
</feature>
<comment type="similarity">
    <text evidence="6">Belongs to the exbB/tolQ family.</text>
</comment>
<protein>
    <submittedName>
        <fullName evidence="9">MotA/TolQ/ExbB proton channel</fullName>
    </submittedName>
</protein>